<evidence type="ECO:0000256" key="6">
    <source>
        <dbReference type="PIRSR" id="PIRSR602129-50"/>
    </source>
</evidence>
<dbReference type="InterPro" id="IPR002129">
    <property type="entry name" value="PyrdxlP-dep_de-COase"/>
</dbReference>
<evidence type="ECO:0000256" key="7">
    <source>
        <dbReference type="RuleBase" id="RU000382"/>
    </source>
</evidence>
<evidence type="ECO:0000256" key="4">
    <source>
        <dbReference type="ARBA" id="ARBA00022898"/>
    </source>
</evidence>
<dbReference type="PANTHER" id="PTHR46101:SF2">
    <property type="entry name" value="SERINE DECARBOXYLASE"/>
    <property type="match status" value="1"/>
</dbReference>
<dbReference type="Pfam" id="PF00282">
    <property type="entry name" value="Pyridoxal_deC"/>
    <property type="match status" value="1"/>
</dbReference>
<dbReference type="InterPro" id="IPR051151">
    <property type="entry name" value="Group_II_Decarboxylase"/>
</dbReference>
<keyword evidence="4 6" id="KW-0663">Pyridoxal phosphate</keyword>
<evidence type="ECO:0000313" key="8">
    <source>
        <dbReference type="EMBL" id="BDS06547.1"/>
    </source>
</evidence>
<keyword evidence="5 7" id="KW-0456">Lyase</keyword>
<comment type="cofactor">
    <cofactor evidence="1 6 7">
        <name>pyridoxal 5'-phosphate</name>
        <dbReference type="ChEBI" id="CHEBI:597326"/>
    </cofactor>
</comment>
<dbReference type="GO" id="GO:0030170">
    <property type="term" value="F:pyridoxal phosphate binding"/>
    <property type="evidence" value="ECO:0007669"/>
    <property type="project" value="InterPro"/>
</dbReference>
<dbReference type="GO" id="GO:0016831">
    <property type="term" value="F:carboxy-lyase activity"/>
    <property type="evidence" value="ECO:0007669"/>
    <property type="project" value="UniProtKB-KW"/>
</dbReference>
<reference evidence="8" key="1">
    <citation type="submission" date="2024-07" db="EMBL/GenBank/DDBJ databases">
        <title>Complete genome sequence of Verrucomicrobiaceae bacterium NT6N.</title>
        <authorList>
            <person name="Huang C."/>
            <person name="Takami H."/>
            <person name="Hamasaki K."/>
        </authorList>
    </citation>
    <scope>NUCLEOTIDE SEQUENCE</scope>
    <source>
        <strain evidence="8">NT6N</strain>
    </source>
</reference>
<dbReference type="InterPro" id="IPR015424">
    <property type="entry name" value="PyrdxlP-dep_Trfase"/>
</dbReference>
<evidence type="ECO:0000256" key="5">
    <source>
        <dbReference type="ARBA" id="ARBA00023239"/>
    </source>
</evidence>
<organism evidence="8">
    <name type="scientific">Oceaniferula spumae</name>
    <dbReference type="NCBI Taxonomy" id="2979115"/>
    <lineage>
        <taxon>Bacteria</taxon>
        <taxon>Pseudomonadati</taxon>
        <taxon>Verrucomicrobiota</taxon>
        <taxon>Verrucomicrobiia</taxon>
        <taxon>Verrucomicrobiales</taxon>
        <taxon>Verrucomicrobiaceae</taxon>
        <taxon>Oceaniferula</taxon>
    </lineage>
</organism>
<feature type="modified residue" description="N6-(pyridoxal phosphate)lysine" evidence="6">
    <location>
        <position position="239"/>
    </location>
</feature>
<gene>
    <name evidence="8" type="primary">hdc</name>
    <name evidence="8" type="ORF">NT6N_15870</name>
</gene>
<protein>
    <submittedName>
        <fullName evidence="8">Histidine decarboxylase</fullName>
    </submittedName>
</protein>
<dbReference type="InterPro" id="IPR015421">
    <property type="entry name" value="PyrdxlP-dep_Trfase_major"/>
</dbReference>
<dbReference type="EMBL" id="AP026866">
    <property type="protein sequence ID" value="BDS06547.1"/>
    <property type="molecule type" value="Genomic_DNA"/>
</dbReference>
<dbReference type="AlphaFoldDB" id="A0AAT9FKC2"/>
<dbReference type="PANTHER" id="PTHR46101">
    <property type="match status" value="1"/>
</dbReference>
<dbReference type="Gene3D" id="3.40.640.10">
    <property type="entry name" value="Type I PLP-dependent aspartate aminotransferase-like (Major domain)"/>
    <property type="match status" value="1"/>
</dbReference>
<sequence>MISEQTRTMLNSGVDSSRLDHDYQRLKGLARSSLGYPCNQAFDYRELLPFLEMPLNNVGDPFQESSYALNTLDYEREVIDIFADLAQLPHGQHWGYVTNGGTEGNMYGLYLARELFRHGMVYFSEQTHYSVAKILRLQHTPSIMIKAQENGEMDYDDLRESIRINRHLPPIIFANIGTTMTGAIDDLTKIHNILDELAIREHYVHADAAMHGLALAFIDNPPAWDFAAGIDSLSISGHKWLGSPIPCGIALARSSHVKRISRAVEYVGVNDTTISGSRSAYAPLMIWYGLRKHGEDGLKKMIKDSILLAQYTVEAFQKKGIQAWRNQNSPIVVFPKPNNEVIRRWSLAVDRNIGHIVCLPHIEKSTIDTFIEDYLTGSPEPH</sequence>
<comment type="similarity">
    <text evidence="2 7">Belongs to the group II decarboxylase family.</text>
</comment>
<dbReference type="KEGG" id="osu:NT6N_15870"/>
<proteinExistence type="inferred from homology"/>
<dbReference type="GO" id="GO:0019752">
    <property type="term" value="P:carboxylic acid metabolic process"/>
    <property type="evidence" value="ECO:0007669"/>
    <property type="project" value="InterPro"/>
</dbReference>
<accession>A0AAT9FKC2</accession>
<name>A0AAT9FKC2_9BACT</name>
<keyword evidence="3" id="KW-0210">Decarboxylase</keyword>
<evidence type="ECO:0000256" key="3">
    <source>
        <dbReference type="ARBA" id="ARBA00022793"/>
    </source>
</evidence>
<dbReference type="SUPFAM" id="SSF53383">
    <property type="entry name" value="PLP-dependent transferases"/>
    <property type="match status" value="1"/>
</dbReference>
<evidence type="ECO:0000256" key="1">
    <source>
        <dbReference type="ARBA" id="ARBA00001933"/>
    </source>
</evidence>
<dbReference type="NCBIfam" id="NF002748">
    <property type="entry name" value="PRK02769.1"/>
    <property type="match status" value="1"/>
</dbReference>
<evidence type="ECO:0000256" key="2">
    <source>
        <dbReference type="ARBA" id="ARBA00009533"/>
    </source>
</evidence>